<evidence type="ECO:0000313" key="6">
    <source>
        <dbReference type="EMBL" id="CZR58749.1"/>
    </source>
</evidence>
<dbReference type="EMBL" id="FJOG01000012">
    <property type="protein sequence ID" value="CZR58749.1"/>
    <property type="molecule type" value="Genomic_DNA"/>
</dbReference>
<keyword evidence="7" id="KW-1185">Reference proteome</keyword>
<protein>
    <submittedName>
        <fullName evidence="6">Related to G/T mismatch-specific thymine DNA glycosylase</fullName>
    </submittedName>
</protein>
<dbReference type="STRING" id="576137.A0A1L7X149"/>
<dbReference type="CDD" id="cd10028">
    <property type="entry name" value="UDG-F2_TDG_MUG"/>
    <property type="match status" value="1"/>
</dbReference>
<dbReference type="SUPFAM" id="SSF52141">
    <property type="entry name" value="Uracil-DNA glycosylase-like"/>
    <property type="match status" value="1"/>
</dbReference>
<dbReference type="AlphaFoldDB" id="A0A1L7X149"/>
<dbReference type="PANTHER" id="PTHR12159:SF9">
    <property type="entry name" value="G_T MISMATCH-SPECIFIC THYMINE DNA GLYCOSYLASE"/>
    <property type="match status" value="1"/>
</dbReference>
<evidence type="ECO:0000313" key="7">
    <source>
        <dbReference type="Proteomes" id="UP000184330"/>
    </source>
</evidence>
<evidence type="ECO:0000256" key="3">
    <source>
        <dbReference type="ARBA" id="ARBA00023204"/>
    </source>
</evidence>
<feature type="domain" description="Uracil-DNA glycosylase-like" evidence="5">
    <location>
        <begin position="127"/>
        <end position="305"/>
    </location>
</feature>
<dbReference type="GO" id="GO:0004844">
    <property type="term" value="F:uracil DNA N-glycosylase activity"/>
    <property type="evidence" value="ECO:0007669"/>
    <property type="project" value="TreeGrafter"/>
</dbReference>
<keyword evidence="2" id="KW-0378">Hydrolase</keyword>
<dbReference type="InterPro" id="IPR005122">
    <property type="entry name" value="Uracil-DNA_glycosylase-like"/>
</dbReference>
<feature type="compositionally biased region" description="Polar residues" evidence="4">
    <location>
        <begin position="68"/>
        <end position="78"/>
    </location>
</feature>
<evidence type="ECO:0000256" key="1">
    <source>
        <dbReference type="ARBA" id="ARBA00022763"/>
    </source>
</evidence>
<gene>
    <name evidence="6" type="ORF">PAC_08641</name>
</gene>
<sequence length="321" mass="35236">MARKNAAARKPKATGSEYVEPDSGPKNSPTPQPPADDDIDKTLSLTTKGDPSKSENSMTTKQHVDSIASDTLPPSSTHRQSKRKRTAEKSTSESLQDTSLTKKPRPSKGYAPPSTYAHLKGLTDTITPNLLCLFVGLNPGIQTATLGHPYAHPSNHFWRLLHSSGLTPHRQLAPAEYVILPKEYDLGNTNIVDRATRNGGELSKDEMVAGAGVLDEKIRKSQPEVVCLVGKSIWEAVWKWKYGKAMKAHEFKYGFQDTTENMGKSGGFGGTETPWQGARVFVATSTSGLAASLSIQQKQEIWRQLGQWVEKRREERKGVKG</sequence>
<dbReference type="InterPro" id="IPR036895">
    <property type="entry name" value="Uracil-DNA_glycosylase-like_sf"/>
</dbReference>
<feature type="compositionally biased region" description="Polar residues" evidence="4">
    <location>
        <begin position="43"/>
        <end position="61"/>
    </location>
</feature>
<evidence type="ECO:0000256" key="2">
    <source>
        <dbReference type="ARBA" id="ARBA00022801"/>
    </source>
</evidence>
<accession>A0A1L7X149</accession>
<feature type="compositionally biased region" description="Polar residues" evidence="4">
    <location>
        <begin position="92"/>
        <end position="101"/>
    </location>
</feature>
<dbReference type="OrthoDB" id="565731at2759"/>
<dbReference type="GO" id="GO:0008263">
    <property type="term" value="F:pyrimidine-specific mismatch base pair DNA N-glycosylase activity"/>
    <property type="evidence" value="ECO:0007669"/>
    <property type="project" value="TreeGrafter"/>
</dbReference>
<organism evidence="6 7">
    <name type="scientific">Phialocephala subalpina</name>
    <dbReference type="NCBI Taxonomy" id="576137"/>
    <lineage>
        <taxon>Eukaryota</taxon>
        <taxon>Fungi</taxon>
        <taxon>Dikarya</taxon>
        <taxon>Ascomycota</taxon>
        <taxon>Pezizomycotina</taxon>
        <taxon>Leotiomycetes</taxon>
        <taxon>Helotiales</taxon>
        <taxon>Mollisiaceae</taxon>
        <taxon>Phialocephala</taxon>
        <taxon>Phialocephala fortinii species complex</taxon>
    </lineage>
</organism>
<feature type="region of interest" description="Disordered" evidence="4">
    <location>
        <begin position="1"/>
        <end position="114"/>
    </location>
</feature>
<dbReference type="InterPro" id="IPR015637">
    <property type="entry name" value="MUG/TDG"/>
</dbReference>
<proteinExistence type="predicted"/>
<dbReference type="FunFam" id="3.40.470.10:FF:000010">
    <property type="entry name" value="G/U mismatch-specific DNA glycosylase"/>
    <property type="match status" value="1"/>
</dbReference>
<dbReference type="Pfam" id="PF03167">
    <property type="entry name" value="UDG"/>
    <property type="match status" value="1"/>
</dbReference>
<reference evidence="6 7" key="1">
    <citation type="submission" date="2016-03" db="EMBL/GenBank/DDBJ databases">
        <authorList>
            <person name="Ploux O."/>
        </authorList>
    </citation>
    <scope>NUCLEOTIDE SEQUENCE [LARGE SCALE GENOMIC DNA]</scope>
    <source>
        <strain evidence="6 7">UAMH 11012</strain>
    </source>
</reference>
<dbReference type="Gene3D" id="3.40.470.10">
    <property type="entry name" value="Uracil-DNA glycosylase-like domain"/>
    <property type="match status" value="1"/>
</dbReference>
<keyword evidence="1" id="KW-0227">DNA damage</keyword>
<dbReference type="GO" id="GO:0006285">
    <property type="term" value="P:base-excision repair, AP site formation"/>
    <property type="evidence" value="ECO:0007669"/>
    <property type="project" value="InterPro"/>
</dbReference>
<name>A0A1L7X149_9HELO</name>
<evidence type="ECO:0000256" key="4">
    <source>
        <dbReference type="SAM" id="MobiDB-lite"/>
    </source>
</evidence>
<dbReference type="PANTHER" id="PTHR12159">
    <property type="entry name" value="G/T AND G/U MISMATCH-SPECIFIC DNA GLYCOSYLASE"/>
    <property type="match status" value="1"/>
</dbReference>
<dbReference type="Proteomes" id="UP000184330">
    <property type="component" value="Unassembled WGS sequence"/>
</dbReference>
<keyword evidence="3" id="KW-0234">DNA repair</keyword>
<evidence type="ECO:0000259" key="5">
    <source>
        <dbReference type="Pfam" id="PF03167"/>
    </source>
</evidence>
<feature type="compositionally biased region" description="Basic residues" evidence="4">
    <location>
        <begin position="1"/>
        <end position="12"/>
    </location>
</feature>